<keyword evidence="1" id="KW-0732">Signal</keyword>
<organism evidence="2 3">
    <name type="scientific">Paradevosia shaoguanensis</name>
    <dbReference type="NCBI Taxonomy" id="1335043"/>
    <lineage>
        <taxon>Bacteria</taxon>
        <taxon>Pseudomonadati</taxon>
        <taxon>Pseudomonadota</taxon>
        <taxon>Alphaproteobacteria</taxon>
        <taxon>Hyphomicrobiales</taxon>
        <taxon>Devosiaceae</taxon>
        <taxon>Paradevosia</taxon>
    </lineage>
</organism>
<reference evidence="2" key="1">
    <citation type="submission" date="2022-03" db="EMBL/GenBank/DDBJ databases">
        <title>The complete genome sequence of a Methyloterrigena soli.</title>
        <authorList>
            <person name="Zi Z."/>
        </authorList>
    </citation>
    <scope>NUCLEOTIDE SEQUENCE</scope>
    <source>
        <strain evidence="2">M48</strain>
    </source>
</reference>
<dbReference type="RefSeq" id="WP_281736307.1">
    <property type="nucleotide sequence ID" value="NZ_JAKETQ010000001.1"/>
</dbReference>
<name>A0AA41QNF0_9HYPH</name>
<evidence type="ECO:0000313" key="3">
    <source>
        <dbReference type="Proteomes" id="UP001156140"/>
    </source>
</evidence>
<dbReference type="EMBL" id="JALAZD010000001">
    <property type="protein sequence ID" value="MCI0128056.1"/>
    <property type="molecule type" value="Genomic_DNA"/>
</dbReference>
<feature type="signal peptide" evidence="1">
    <location>
        <begin position="1"/>
        <end position="20"/>
    </location>
</feature>
<dbReference type="AlphaFoldDB" id="A0AA41QNF0"/>
<accession>A0AA41QNF0</accession>
<keyword evidence="3" id="KW-1185">Reference proteome</keyword>
<comment type="caution">
    <text evidence="2">The sequence shown here is derived from an EMBL/GenBank/DDBJ whole genome shotgun (WGS) entry which is preliminary data.</text>
</comment>
<evidence type="ECO:0000313" key="2">
    <source>
        <dbReference type="EMBL" id="MCI0128056.1"/>
    </source>
</evidence>
<evidence type="ECO:0000256" key="1">
    <source>
        <dbReference type="SAM" id="SignalP"/>
    </source>
</evidence>
<feature type="chain" id="PRO_5041435860" evidence="1">
    <location>
        <begin position="21"/>
        <end position="129"/>
    </location>
</feature>
<protein>
    <submittedName>
        <fullName evidence="2">Uncharacterized protein</fullName>
    </submittedName>
</protein>
<gene>
    <name evidence="2" type="ORF">ML536_14600</name>
</gene>
<proteinExistence type="predicted"/>
<dbReference type="Proteomes" id="UP001156140">
    <property type="component" value="Unassembled WGS sequence"/>
</dbReference>
<sequence length="129" mass="13090">MRLIALSAAFLIALSGSAFAQVFQGNWYCMAGDQKAGVLTIYAGSYGFASAAYGDKSSGVGSVQGYADGVTFTDGPLVSELGIQVGRLLVGEGAPSMTIENANAIVMVCTTLQNSGLAQAPQGTTPVTQ</sequence>